<keyword evidence="4" id="KW-1185">Reference proteome</keyword>
<evidence type="ECO:0000313" key="3">
    <source>
        <dbReference type="EMBL" id="MBG0567874.1"/>
    </source>
</evidence>
<dbReference type="Proteomes" id="UP000598146">
    <property type="component" value="Unassembled WGS sequence"/>
</dbReference>
<evidence type="ECO:0000313" key="4">
    <source>
        <dbReference type="Proteomes" id="UP000598146"/>
    </source>
</evidence>
<proteinExistence type="predicted"/>
<comment type="caution">
    <text evidence="3">The sequence shown here is derived from an EMBL/GenBank/DDBJ whole genome shotgun (WGS) entry which is preliminary data.</text>
</comment>
<dbReference type="SUPFAM" id="SSF55486">
    <property type="entry name" value="Metalloproteases ('zincins'), catalytic domain"/>
    <property type="match status" value="1"/>
</dbReference>
<dbReference type="AlphaFoldDB" id="A0A931CFV7"/>
<dbReference type="GO" id="GO:0008237">
    <property type="term" value="F:metallopeptidase activity"/>
    <property type="evidence" value="ECO:0007669"/>
    <property type="project" value="InterPro"/>
</dbReference>
<sequence>MVVVVILVIGHQLRDDEQPTAPGREAAQRAAEPVGAEPMDVPAATPQAAEGTAEPVGAGEFRYAKGRGPMLGTGGRLHRFRVAAEKTVAAPGPGDFAAEIDRTLGDQRSWTSEGTVRLRRVPGSAGNADFTIFLASARTSERMCATGGLQTAGFTSCRVPGKVIINADRWAEGIVDYQGHLAEYRQYAINHEVGHELGHGHELCPGEGEPAPVMMQQTYGLKGCTRNAWPYLDGERYAGEPMA</sequence>
<organism evidence="3 4">
    <name type="scientific">Actinoplanes aureus</name>
    <dbReference type="NCBI Taxonomy" id="2792083"/>
    <lineage>
        <taxon>Bacteria</taxon>
        <taxon>Bacillati</taxon>
        <taxon>Actinomycetota</taxon>
        <taxon>Actinomycetes</taxon>
        <taxon>Micromonosporales</taxon>
        <taxon>Micromonosporaceae</taxon>
        <taxon>Actinoplanes</taxon>
    </lineage>
</organism>
<dbReference type="Gene3D" id="3.40.390.10">
    <property type="entry name" value="Collagenase (Catalytic Domain)"/>
    <property type="match status" value="1"/>
</dbReference>
<protein>
    <submittedName>
        <fullName evidence="3">DUF3152 domain-containing protein</fullName>
    </submittedName>
</protein>
<evidence type="ECO:0000256" key="1">
    <source>
        <dbReference type="SAM" id="MobiDB-lite"/>
    </source>
</evidence>
<feature type="region of interest" description="Disordered" evidence="1">
    <location>
        <begin position="16"/>
        <end position="56"/>
    </location>
</feature>
<name>A0A931CFV7_9ACTN</name>
<evidence type="ECO:0000259" key="2">
    <source>
        <dbReference type="Pfam" id="PF11350"/>
    </source>
</evidence>
<dbReference type="Pfam" id="PF11350">
    <property type="entry name" value="DUF3152"/>
    <property type="match status" value="1"/>
</dbReference>
<dbReference type="InterPro" id="IPR024079">
    <property type="entry name" value="MetalloPept_cat_dom_sf"/>
</dbReference>
<dbReference type="EMBL" id="JADQTO010000031">
    <property type="protein sequence ID" value="MBG0567874.1"/>
    <property type="molecule type" value="Genomic_DNA"/>
</dbReference>
<dbReference type="InterPro" id="IPR022603">
    <property type="entry name" value="DUF3152"/>
</dbReference>
<accession>A0A931CFV7</accession>
<feature type="domain" description="DUF3152" evidence="2">
    <location>
        <begin position="55"/>
        <end position="222"/>
    </location>
</feature>
<gene>
    <name evidence="3" type="ORF">I4J89_41185</name>
</gene>
<reference evidence="3" key="1">
    <citation type="submission" date="2020-11" db="EMBL/GenBank/DDBJ databases">
        <title>Isolation and identification of active actinomycetes.</title>
        <authorList>
            <person name="Sun X."/>
        </authorList>
    </citation>
    <scope>NUCLEOTIDE SEQUENCE</scope>
    <source>
        <strain evidence="3">NEAU-A11</strain>
    </source>
</reference>